<keyword evidence="2" id="KW-1185">Reference proteome</keyword>
<sequence length="196" mass="21398">MLIWQHIVWKIQGSGKIIGSLALMLSLLILMSACSEASSSQTSSQTVTMHTSWAEYYTSLKELKQHSDVVVRGTIAEIGTTYKPTDGPVYTPVTVSITQIISKPQNEDIPAKISLVQTGGKYKNVTYQVDDDPLFQKGEQVILFLKEYKPGKFRISGGPTGRFKIANGTVLPVVSDGVQLSPSTTDTQFASNLQNV</sequence>
<name>A0A402A942_9CHLR</name>
<protein>
    <submittedName>
        <fullName evidence="1">Uncharacterized protein</fullName>
    </submittedName>
</protein>
<dbReference type="RefSeq" id="WP_126582919.1">
    <property type="nucleotide sequence ID" value="NZ_BIFR01000002.1"/>
</dbReference>
<dbReference type="AlphaFoldDB" id="A0A402A942"/>
<evidence type="ECO:0000313" key="2">
    <source>
        <dbReference type="Proteomes" id="UP000287352"/>
    </source>
</evidence>
<dbReference type="Proteomes" id="UP000287352">
    <property type="component" value="Unassembled WGS sequence"/>
</dbReference>
<proteinExistence type="predicted"/>
<gene>
    <name evidence="1" type="ORF">KTT_53200</name>
</gene>
<comment type="caution">
    <text evidence="1">The sequence shown here is derived from an EMBL/GenBank/DDBJ whole genome shotgun (WGS) entry which is preliminary data.</text>
</comment>
<accession>A0A402A942</accession>
<reference evidence="2" key="1">
    <citation type="submission" date="2018-12" db="EMBL/GenBank/DDBJ databases">
        <title>Tengunoibacter tsumagoiensis gen. nov., sp. nov., Dictyobacter kobayashii sp. nov., D. alpinus sp. nov., and D. joshuensis sp. nov. and description of Dictyobacteraceae fam. nov. within the order Ktedonobacterales isolated from Tengu-no-mugimeshi.</title>
        <authorList>
            <person name="Wang C.M."/>
            <person name="Zheng Y."/>
            <person name="Sakai Y."/>
            <person name="Toyoda A."/>
            <person name="Minakuchi Y."/>
            <person name="Abe K."/>
            <person name="Yokota A."/>
            <person name="Yabe S."/>
        </authorList>
    </citation>
    <scope>NUCLEOTIDE SEQUENCE [LARGE SCALE GENOMIC DNA]</scope>
    <source>
        <strain evidence="2">Uno3</strain>
    </source>
</reference>
<dbReference type="EMBL" id="BIFR01000002">
    <property type="protein sequence ID" value="GCE15461.1"/>
    <property type="molecule type" value="Genomic_DNA"/>
</dbReference>
<organism evidence="1 2">
    <name type="scientific">Tengunoibacter tsumagoiensis</name>
    <dbReference type="NCBI Taxonomy" id="2014871"/>
    <lineage>
        <taxon>Bacteria</taxon>
        <taxon>Bacillati</taxon>
        <taxon>Chloroflexota</taxon>
        <taxon>Ktedonobacteria</taxon>
        <taxon>Ktedonobacterales</taxon>
        <taxon>Dictyobacteraceae</taxon>
        <taxon>Tengunoibacter</taxon>
    </lineage>
</organism>
<dbReference type="OrthoDB" id="160486at2"/>
<evidence type="ECO:0000313" key="1">
    <source>
        <dbReference type="EMBL" id="GCE15461.1"/>
    </source>
</evidence>